<feature type="compositionally biased region" description="Polar residues" evidence="8">
    <location>
        <begin position="102"/>
        <end position="112"/>
    </location>
</feature>
<dbReference type="Proteomes" id="UP000019132">
    <property type="component" value="Unassembled WGS sequence"/>
</dbReference>
<feature type="compositionally biased region" description="Low complexity" evidence="8">
    <location>
        <begin position="118"/>
        <end position="135"/>
    </location>
</feature>
<dbReference type="HOGENOM" id="CLU_027184_0_0_1"/>
<feature type="compositionally biased region" description="Basic and acidic residues" evidence="8">
    <location>
        <begin position="74"/>
        <end position="87"/>
    </location>
</feature>
<evidence type="ECO:0000256" key="3">
    <source>
        <dbReference type="ARBA" id="ARBA00022989"/>
    </source>
</evidence>
<keyword evidence="2 9" id="KW-0812">Transmembrane</keyword>
<feature type="coiled-coil region" evidence="7">
    <location>
        <begin position="454"/>
        <end position="502"/>
    </location>
</feature>
<dbReference type="STRING" id="431595.K3WZ55"/>
<evidence type="ECO:0000313" key="11">
    <source>
        <dbReference type="Proteomes" id="UP000019132"/>
    </source>
</evidence>
<reference evidence="10" key="3">
    <citation type="submission" date="2015-02" db="UniProtKB">
        <authorList>
            <consortium name="EnsemblProtists"/>
        </authorList>
    </citation>
    <scope>IDENTIFICATION</scope>
    <source>
        <strain evidence="10">DAOM BR144</strain>
    </source>
</reference>
<dbReference type="AlphaFoldDB" id="K3WZ55"/>
<evidence type="ECO:0000256" key="9">
    <source>
        <dbReference type="SAM" id="Phobius"/>
    </source>
</evidence>
<dbReference type="InterPro" id="IPR019177">
    <property type="entry name" value="Golgin_subfamily_A_member_5"/>
</dbReference>
<evidence type="ECO:0000256" key="4">
    <source>
        <dbReference type="ARBA" id="ARBA00023034"/>
    </source>
</evidence>
<protein>
    <recommendedName>
        <fullName evidence="12">Golgin-84</fullName>
    </recommendedName>
</protein>
<dbReference type="eggNOG" id="ENOG502QV1Z">
    <property type="taxonomic scope" value="Eukaryota"/>
</dbReference>
<sequence length="635" mass="69733">MNWVNSSLQLAGNLLESVDQHAAFTLSGPGSEGEEEGEEQEGLLSSLKTRIALATDAVRGDSVTSSEAYDEDVHENGEFSDEQKDAHAANTEDMPPRATTPHVRSTPPSSGSGKDAASRSLTSSSPPRSSSGSNSVEDECNRLRKELTRMKTDLRAKEKTLGATQKSLRIYEEEIEALERECKEKIAEVQQEMVRLRHEKDADERNFVQALELKDAQAQNATNEVEALQEAKRLQTEEIVALRAELAKAVESKDNLWTSAASVNNESEQLILSLRAELQETLTSMNNLKREHENSKQSMFARQSQLERTNTELANNVANLERELAKAKQTAAGSVHLGSSGPGSNSRAVNGFHSGASNGAISTLNEDYRRVQQTLVLTKKTLHDETRKNEVQKQEMLGLHDEIRRLKHALQETHNATAQQIFVVTRENEALKEKLSQLAAGSHTNGTVVAESRIQTLTNRLVEKQETIDGLRSKVTTLEVRLVDAQTQSQNAEDKLAQIERNGGILDMEMATPVGKRQGGGMRSRPNRMANMISRVAPVVERSSRVVTALDVLDRWLLFLGRMFLSYPFARLGLLCYIALIHFWVFVVLSFHTSHLSEEMQQHAAGANGGGGIAAGFAPGNAAADGGKQALFPSP</sequence>
<dbReference type="GO" id="GO:0007030">
    <property type="term" value="P:Golgi organization"/>
    <property type="evidence" value="ECO:0007669"/>
    <property type="project" value="InterPro"/>
</dbReference>
<evidence type="ECO:0000313" key="10">
    <source>
        <dbReference type="EnsemblProtists" id="PYU1_T010254"/>
    </source>
</evidence>
<evidence type="ECO:0008006" key="12">
    <source>
        <dbReference type="Google" id="ProtNLM"/>
    </source>
</evidence>
<feature type="coiled-coil region" evidence="7">
    <location>
        <begin position="271"/>
        <end position="330"/>
    </location>
</feature>
<keyword evidence="4" id="KW-0333">Golgi apparatus</keyword>
<accession>K3WZ55</accession>
<dbReference type="GO" id="GO:0000301">
    <property type="term" value="P:retrograde transport, vesicle recycling within Golgi"/>
    <property type="evidence" value="ECO:0007669"/>
    <property type="project" value="TreeGrafter"/>
</dbReference>
<dbReference type="InParanoid" id="K3WZ55"/>
<evidence type="ECO:0000256" key="2">
    <source>
        <dbReference type="ARBA" id="ARBA00022692"/>
    </source>
</evidence>
<dbReference type="EnsemblProtists" id="PYU1_T010254">
    <property type="protein sequence ID" value="PYU1_T010254"/>
    <property type="gene ID" value="PYU1_G010234"/>
</dbReference>
<feature type="region of interest" description="Disordered" evidence="8">
    <location>
        <begin position="24"/>
        <end position="140"/>
    </location>
</feature>
<dbReference type="VEuPathDB" id="FungiDB:PYU1_G010234"/>
<keyword evidence="5 7" id="KW-0175">Coiled coil</keyword>
<evidence type="ECO:0000256" key="8">
    <source>
        <dbReference type="SAM" id="MobiDB-lite"/>
    </source>
</evidence>
<proteinExistence type="predicted"/>
<feature type="transmembrane region" description="Helical" evidence="9">
    <location>
        <begin position="569"/>
        <end position="591"/>
    </location>
</feature>
<evidence type="ECO:0000256" key="7">
    <source>
        <dbReference type="SAM" id="Coils"/>
    </source>
</evidence>
<comment type="subcellular location">
    <subcellularLocation>
        <location evidence="1">Golgi apparatus membrane</location>
        <topology evidence="1">Single-pass membrane protein</topology>
    </subcellularLocation>
</comment>
<dbReference type="Pfam" id="PF09787">
    <property type="entry name" value="Golgin_A5"/>
    <property type="match status" value="1"/>
</dbReference>
<keyword evidence="11" id="KW-1185">Reference proteome</keyword>
<name>K3WZ55_GLOUD</name>
<evidence type="ECO:0000256" key="6">
    <source>
        <dbReference type="ARBA" id="ARBA00023136"/>
    </source>
</evidence>
<keyword evidence="3 9" id="KW-1133">Transmembrane helix</keyword>
<reference evidence="11" key="1">
    <citation type="journal article" date="2010" name="Genome Biol.">
        <title>Genome sequence of the necrotrophic plant pathogen Pythium ultimum reveals original pathogenicity mechanisms and effector repertoire.</title>
        <authorList>
            <person name="Levesque C.A."/>
            <person name="Brouwer H."/>
            <person name="Cano L."/>
            <person name="Hamilton J.P."/>
            <person name="Holt C."/>
            <person name="Huitema E."/>
            <person name="Raffaele S."/>
            <person name="Robideau G.P."/>
            <person name="Thines M."/>
            <person name="Win J."/>
            <person name="Zerillo M.M."/>
            <person name="Beakes G.W."/>
            <person name="Boore J.L."/>
            <person name="Busam D."/>
            <person name="Dumas B."/>
            <person name="Ferriera S."/>
            <person name="Fuerstenberg S.I."/>
            <person name="Gachon C.M."/>
            <person name="Gaulin E."/>
            <person name="Govers F."/>
            <person name="Grenville-Briggs L."/>
            <person name="Horner N."/>
            <person name="Hostetler J."/>
            <person name="Jiang R.H."/>
            <person name="Johnson J."/>
            <person name="Krajaejun T."/>
            <person name="Lin H."/>
            <person name="Meijer H.J."/>
            <person name="Moore B."/>
            <person name="Morris P."/>
            <person name="Phuntmart V."/>
            <person name="Puiu D."/>
            <person name="Shetty J."/>
            <person name="Stajich J.E."/>
            <person name="Tripathy S."/>
            <person name="Wawra S."/>
            <person name="van West P."/>
            <person name="Whitty B.R."/>
            <person name="Coutinho P.M."/>
            <person name="Henrissat B."/>
            <person name="Martin F."/>
            <person name="Thomas P.D."/>
            <person name="Tyler B.M."/>
            <person name="De Vries R.P."/>
            <person name="Kamoun S."/>
            <person name="Yandell M."/>
            <person name="Tisserat N."/>
            <person name="Buell C.R."/>
        </authorList>
    </citation>
    <scope>NUCLEOTIDE SEQUENCE</scope>
    <source>
        <strain evidence="11">DAOM:BR144</strain>
    </source>
</reference>
<dbReference type="OMA" id="QQEYMST"/>
<dbReference type="PANTHER" id="PTHR13815">
    <property type="entry name" value="GOLGIN-84"/>
    <property type="match status" value="1"/>
</dbReference>
<dbReference type="EMBL" id="GL376623">
    <property type="status" value="NOT_ANNOTATED_CDS"/>
    <property type="molecule type" value="Genomic_DNA"/>
</dbReference>
<organism evidence="10 11">
    <name type="scientific">Globisporangium ultimum (strain ATCC 200006 / CBS 805.95 / DAOM BR144)</name>
    <name type="common">Pythium ultimum</name>
    <dbReference type="NCBI Taxonomy" id="431595"/>
    <lineage>
        <taxon>Eukaryota</taxon>
        <taxon>Sar</taxon>
        <taxon>Stramenopiles</taxon>
        <taxon>Oomycota</taxon>
        <taxon>Peronosporomycetes</taxon>
        <taxon>Pythiales</taxon>
        <taxon>Pythiaceae</taxon>
        <taxon>Globisporangium</taxon>
    </lineage>
</organism>
<evidence type="ECO:0000256" key="5">
    <source>
        <dbReference type="ARBA" id="ARBA00023054"/>
    </source>
</evidence>
<dbReference type="GO" id="GO:0031985">
    <property type="term" value="C:Golgi cisterna"/>
    <property type="evidence" value="ECO:0007669"/>
    <property type="project" value="TreeGrafter"/>
</dbReference>
<dbReference type="PANTHER" id="PTHR13815:SF7">
    <property type="entry name" value="GOLGIN SUBFAMILY A MEMBER 5"/>
    <property type="match status" value="1"/>
</dbReference>
<dbReference type="GO" id="GO:0000139">
    <property type="term" value="C:Golgi membrane"/>
    <property type="evidence" value="ECO:0007669"/>
    <property type="project" value="UniProtKB-SubCell"/>
</dbReference>
<evidence type="ECO:0000256" key="1">
    <source>
        <dbReference type="ARBA" id="ARBA00004194"/>
    </source>
</evidence>
<reference evidence="11" key="2">
    <citation type="submission" date="2010-04" db="EMBL/GenBank/DDBJ databases">
        <authorList>
            <person name="Buell R."/>
            <person name="Hamilton J."/>
            <person name="Hostetler J."/>
        </authorList>
    </citation>
    <scope>NUCLEOTIDE SEQUENCE [LARGE SCALE GENOMIC DNA]</scope>
    <source>
        <strain evidence="11">DAOM:BR144</strain>
    </source>
</reference>
<feature type="compositionally biased region" description="Acidic residues" evidence="8">
    <location>
        <begin position="32"/>
        <end position="41"/>
    </location>
</feature>
<keyword evidence="6 9" id="KW-0472">Membrane</keyword>